<dbReference type="InterPro" id="IPR038765">
    <property type="entry name" value="Papain-like_cys_pep_sf"/>
</dbReference>
<accession>A0ABQ8ILW8</accession>
<evidence type="ECO:0000256" key="3">
    <source>
        <dbReference type="ARBA" id="ARBA00022679"/>
    </source>
</evidence>
<keyword evidence="5" id="KW-0012">Acyltransferase</keyword>
<dbReference type="Pfam" id="PF05023">
    <property type="entry name" value="Phytochelatin"/>
    <property type="match status" value="2"/>
</dbReference>
<keyword evidence="2" id="KW-0104">Cadmium</keyword>
<evidence type="ECO:0000256" key="4">
    <source>
        <dbReference type="ARBA" id="ARBA00022723"/>
    </source>
</evidence>
<dbReference type="InterPro" id="IPR038156">
    <property type="entry name" value="PCS_N_sf"/>
</dbReference>
<dbReference type="InterPro" id="IPR007719">
    <property type="entry name" value="PCS_N"/>
</dbReference>
<evidence type="ECO:0000256" key="2">
    <source>
        <dbReference type="ARBA" id="ARBA00022539"/>
    </source>
</evidence>
<dbReference type="Pfam" id="PF09328">
    <property type="entry name" value="Phytochelatin_C"/>
    <property type="match status" value="2"/>
</dbReference>
<keyword evidence="4" id="KW-0479">Metal-binding</keyword>
<dbReference type="SUPFAM" id="SSF54001">
    <property type="entry name" value="Cysteine proteinases"/>
    <property type="match status" value="2"/>
</dbReference>
<organism evidence="7 8">
    <name type="scientific">Xanthoceras sorbifolium</name>
    <dbReference type="NCBI Taxonomy" id="99658"/>
    <lineage>
        <taxon>Eukaryota</taxon>
        <taxon>Viridiplantae</taxon>
        <taxon>Streptophyta</taxon>
        <taxon>Embryophyta</taxon>
        <taxon>Tracheophyta</taxon>
        <taxon>Spermatophyta</taxon>
        <taxon>Magnoliopsida</taxon>
        <taxon>eudicotyledons</taxon>
        <taxon>Gunneridae</taxon>
        <taxon>Pentapetalae</taxon>
        <taxon>rosids</taxon>
        <taxon>malvids</taxon>
        <taxon>Sapindales</taxon>
        <taxon>Sapindaceae</taxon>
        <taxon>Xanthoceroideae</taxon>
        <taxon>Xanthoceras</taxon>
    </lineage>
</organism>
<name>A0ABQ8ILW8_9ROSI</name>
<evidence type="ECO:0000259" key="6">
    <source>
        <dbReference type="PROSITE" id="PS51443"/>
    </source>
</evidence>
<feature type="domain" description="Peptidase C83" evidence="6">
    <location>
        <begin position="1"/>
        <end position="221"/>
    </location>
</feature>
<comment type="caution">
    <text evidence="7">The sequence shown here is derived from an EMBL/GenBank/DDBJ whole genome shotgun (WGS) entry which is preliminary data.</text>
</comment>
<dbReference type="Gene3D" id="3.90.70.30">
    <property type="entry name" value="Phytochelatin synthase, N-terminal domain"/>
    <property type="match status" value="2"/>
</dbReference>
<proteinExistence type="predicted"/>
<keyword evidence="8" id="KW-1185">Reference proteome</keyword>
<feature type="domain" description="Peptidase C83" evidence="6">
    <location>
        <begin position="528"/>
        <end position="748"/>
    </location>
</feature>
<evidence type="ECO:0000313" key="8">
    <source>
        <dbReference type="Proteomes" id="UP000827721"/>
    </source>
</evidence>
<evidence type="ECO:0000256" key="5">
    <source>
        <dbReference type="ARBA" id="ARBA00023315"/>
    </source>
</evidence>
<evidence type="ECO:0000256" key="1">
    <source>
        <dbReference type="ARBA" id="ARBA00012468"/>
    </source>
</evidence>
<evidence type="ECO:0000313" key="7">
    <source>
        <dbReference type="EMBL" id="KAH7577700.1"/>
    </source>
</evidence>
<keyword evidence="3" id="KW-0808">Transferase</keyword>
<dbReference type="EMBL" id="JAFEMO010000001">
    <property type="protein sequence ID" value="KAH7577700.1"/>
    <property type="molecule type" value="Genomic_DNA"/>
</dbReference>
<reference evidence="7 8" key="1">
    <citation type="submission" date="2021-02" db="EMBL/GenBank/DDBJ databases">
        <title>Plant Genome Project.</title>
        <authorList>
            <person name="Zhang R.-G."/>
        </authorList>
    </citation>
    <scope>NUCLEOTIDE SEQUENCE [LARGE SCALE GENOMIC DNA]</scope>
    <source>
        <tissue evidence="7">Leaves</tissue>
    </source>
</reference>
<dbReference type="InterPro" id="IPR015407">
    <property type="entry name" value="Phytochelatin_synthase_C"/>
</dbReference>
<dbReference type="PANTHER" id="PTHR33447">
    <property type="entry name" value="GLUTATHIONE GAMMA-GLUTAMYLCYSTEINYLTRANSFERASE"/>
    <property type="match status" value="1"/>
</dbReference>
<dbReference type="InterPro" id="IPR040409">
    <property type="entry name" value="PCS-like"/>
</dbReference>
<protein>
    <recommendedName>
        <fullName evidence="1">glutathione gamma-glutamylcysteinyltransferase</fullName>
        <ecNumber evidence="1">2.3.2.15</ecNumber>
    </recommendedName>
</protein>
<dbReference type="Proteomes" id="UP000827721">
    <property type="component" value="Unassembled WGS sequence"/>
</dbReference>
<dbReference type="PANTHER" id="PTHR33447:SF2">
    <property type="entry name" value="GLUTATHIONE GAMMA-GLUTAMYLCYSTEINYLTRANSFERASE"/>
    <property type="match status" value="1"/>
</dbReference>
<sequence length="1020" mass="114079">MAVAGLYRRLLPCPPAIDFASSEGKQLFFEAIQGGTMEGFYRLISFFQTQSEPAYCGLASLSMVLNALAIDPGRKWKGPWRWFDESMLDCCEPLEKVKEKGISFGKLVCLAHCAGAKVSAFRTNQSTIDDFRNHVIRCTASDDCHVISSYHRAAFKQTGTGHFSPIGGYHAGKDMALILDVARFKYPPHWVPLTLLWEAMNSIDEATGQHRGFMLIARPHREPGLLYTLSCKHESWVRIANYLMDDVPKLVKSEDIKDIKKLLSVIFMSLPSDFGEFIKWVAEVRRREDGNQSLSQEEKGRLAIKEEVLKQVQDSCLFKHVVAFLSSVNSCCRSMLAVGLQSDLPDIAASVCCQGAEILAGKSSEGFCCRETCVKSLKTNGDKPFTLVSGTVVDGRSEQGVDVLVPSTQKGDCGCGPSNCIGMYPAGNDILTVLIFALPTETWYGIKDEKLSQEMHMLVSMENFPTLLKEEVLHLRRQLRLLKRCQENKVDEDLGYTREANGISIGLKCLYQGAKRVSRRSKPGYEEVRVAGLYKRLLPSPPAIEFASPQGKQLFTEALEGGTMEGFFKLISYYQTQSEPAYCGLATLAVVLNALSIDPGRTWKGPWRWFDDSMLDCCEPLSKIKAEGITFGKVACLAYCNGANVEAFRTNESSIDDFRRLVVSSTSSEDCHVITSYHRGIFKQTGTGHFSPIGGYHAGRDMVLILDVARFKYPPHWVPLPLLWEAMYTIDKATGHHRGFMIISRLHKAPSVFNTMSCRHDVWRSVAKYLTEDVPQRLKLNNLNDFDTVLSVVFKSAPYDLKEFIKWVARRQEDASVIISEEEKGRLEEVWKQIRDTELFKQVSRWLTSEISLCKDVVSLDCKETLPKIAAEVCCQGAELFAGKPSQLDGTICMETNLSLVKANGEKLMTVISGTTTTDGIEQANEMLVPLSRTKPSDLCDFDQNNCKGMHPSTDDVLTVLLFALPQHTWSGIKEEKLVEQFSSLLSIDNLPSLLEEEVLHLRRQLHFLMIDLSDPSTSA</sequence>
<dbReference type="PROSITE" id="PS51443">
    <property type="entry name" value="PCS"/>
    <property type="match status" value="2"/>
</dbReference>
<gene>
    <name evidence="7" type="ORF">JRO89_XS01G0286600</name>
</gene>
<dbReference type="EC" id="2.3.2.15" evidence="1"/>